<dbReference type="PANTHER" id="PTHR47593">
    <property type="entry name" value="ZINC FINGER PROTEIN 4-LIKE"/>
    <property type="match status" value="1"/>
</dbReference>
<dbReference type="Gene3D" id="3.30.160.60">
    <property type="entry name" value="Classic Zinc Finger"/>
    <property type="match status" value="1"/>
</dbReference>
<dbReference type="AlphaFoldDB" id="S8BRC1"/>
<feature type="domain" description="C2H2-type" evidence="2">
    <location>
        <begin position="23"/>
        <end position="50"/>
    </location>
</feature>
<keyword evidence="4" id="KW-1185">Reference proteome</keyword>
<dbReference type="InterPro" id="IPR013087">
    <property type="entry name" value="Znf_C2H2_type"/>
</dbReference>
<keyword evidence="1" id="KW-0862">Zinc</keyword>
<dbReference type="InterPro" id="IPR036236">
    <property type="entry name" value="Znf_C2H2_sf"/>
</dbReference>
<proteinExistence type="predicted"/>
<keyword evidence="1" id="KW-0479">Metal-binding</keyword>
<name>S8BRC1_9LAMI</name>
<dbReference type="EMBL" id="AUSU01010547">
    <property type="protein sequence ID" value="EPS57175.1"/>
    <property type="molecule type" value="Genomic_DNA"/>
</dbReference>
<gene>
    <name evidence="3" type="ORF">M569_17646</name>
</gene>
<dbReference type="InterPro" id="IPR053266">
    <property type="entry name" value="Zinc_finger_protein_7"/>
</dbReference>
<dbReference type="SUPFAM" id="SSF57667">
    <property type="entry name" value="beta-beta-alpha zinc fingers"/>
    <property type="match status" value="1"/>
</dbReference>
<evidence type="ECO:0000256" key="1">
    <source>
        <dbReference type="PROSITE-ProRule" id="PRU00042"/>
    </source>
</evidence>
<evidence type="ECO:0000259" key="2">
    <source>
        <dbReference type="PROSITE" id="PS50157"/>
    </source>
</evidence>
<dbReference type="PANTHER" id="PTHR47593:SF8">
    <property type="entry name" value="OS12G0581900 PROTEIN"/>
    <property type="match status" value="1"/>
</dbReference>
<protein>
    <recommendedName>
        <fullName evidence="2">C2H2-type domain-containing protein</fullName>
    </recommendedName>
</protein>
<dbReference type="PROSITE" id="PS00028">
    <property type="entry name" value="ZINC_FINGER_C2H2_1"/>
    <property type="match status" value="1"/>
</dbReference>
<organism evidence="3 4">
    <name type="scientific">Genlisea aurea</name>
    <dbReference type="NCBI Taxonomy" id="192259"/>
    <lineage>
        <taxon>Eukaryota</taxon>
        <taxon>Viridiplantae</taxon>
        <taxon>Streptophyta</taxon>
        <taxon>Embryophyta</taxon>
        <taxon>Tracheophyta</taxon>
        <taxon>Spermatophyta</taxon>
        <taxon>Magnoliopsida</taxon>
        <taxon>eudicotyledons</taxon>
        <taxon>Gunneridae</taxon>
        <taxon>Pentapetalae</taxon>
        <taxon>asterids</taxon>
        <taxon>lamiids</taxon>
        <taxon>Lamiales</taxon>
        <taxon>Lentibulariaceae</taxon>
        <taxon>Genlisea</taxon>
    </lineage>
</organism>
<evidence type="ECO:0000313" key="3">
    <source>
        <dbReference type="EMBL" id="EPS57175.1"/>
    </source>
</evidence>
<dbReference type="GO" id="GO:0008270">
    <property type="term" value="F:zinc ion binding"/>
    <property type="evidence" value="ECO:0007669"/>
    <property type="project" value="UniProtKB-KW"/>
</dbReference>
<sequence length="91" mass="10396">EWLNLRLGTGHPHEEAVVSPKVFSCNFCLKKFYSSQALGGHQNAHKKERGAARKYQSRRMMMFTLPPTHTNLLRPLGVHVQAHSLVHKPVR</sequence>
<keyword evidence="1" id="KW-0863">Zinc-finger</keyword>
<dbReference type="PROSITE" id="PS50157">
    <property type="entry name" value="ZINC_FINGER_C2H2_2"/>
    <property type="match status" value="1"/>
</dbReference>
<reference evidence="3 4" key="1">
    <citation type="journal article" date="2013" name="BMC Genomics">
        <title>The miniature genome of a carnivorous plant Genlisea aurea contains a low number of genes and short non-coding sequences.</title>
        <authorList>
            <person name="Leushkin E.V."/>
            <person name="Sutormin R.A."/>
            <person name="Nabieva E.R."/>
            <person name="Penin A.A."/>
            <person name="Kondrashov A.S."/>
            <person name="Logacheva M.D."/>
        </authorList>
    </citation>
    <scope>NUCLEOTIDE SEQUENCE [LARGE SCALE GENOMIC DNA]</scope>
</reference>
<feature type="non-terminal residue" evidence="3">
    <location>
        <position position="1"/>
    </location>
</feature>
<accession>S8BRC1</accession>
<comment type="caution">
    <text evidence="3">The sequence shown here is derived from an EMBL/GenBank/DDBJ whole genome shotgun (WGS) entry which is preliminary data.</text>
</comment>
<evidence type="ECO:0000313" key="4">
    <source>
        <dbReference type="Proteomes" id="UP000015453"/>
    </source>
</evidence>
<feature type="non-terminal residue" evidence="3">
    <location>
        <position position="91"/>
    </location>
</feature>
<dbReference type="OrthoDB" id="1933825at2759"/>
<dbReference type="Proteomes" id="UP000015453">
    <property type="component" value="Unassembled WGS sequence"/>
</dbReference>